<reference evidence="2 3" key="1">
    <citation type="journal article" date="2016" name="Front. Microbiol.">
        <title>Genome Sequence of Type Strains of Genus Stenotrophomonas.</title>
        <authorList>
            <person name="Patil P.P."/>
            <person name="Midha S."/>
            <person name="Kumar S."/>
            <person name="Patil P.B."/>
        </authorList>
    </citation>
    <scope>NUCLEOTIDE SEQUENCE [LARGE SCALE GENOMIC DNA]</scope>
    <source>
        <strain evidence="2 3">LMG 978</strain>
    </source>
</reference>
<proteinExistence type="predicted"/>
<dbReference type="EMBL" id="LLXV01000057">
    <property type="protein sequence ID" value="KRG48439.1"/>
    <property type="molecule type" value="Genomic_DNA"/>
</dbReference>
<dbReference type="InterPro" id="IPR011050">
    <property type="entry name" value="Pectin_lyase_fold/virulence"/>
</dbReference>
<keyword evidence="3" id="KW-1185">Reference proteome</keyword>
<feature type="domain" description="Autotransporter" evidence="1">
    <location>
        <begin position="865"/>
        <end position="1142"/>
    </location>
</feature>
<dbReference type="SUPFAM" id="SSF103515">
    <property type="entry name" value="Autotransporter"/>
    <property type="match status" value="1"/>
</dbReference>
<dbReference type="AlphaFoldDB" id="A0A0R0B3Y4"/>
<dbReference type="PANTHER" id="PTHR12338">
    <property type="entry name" value="AUTOTRANSPORTER"/>
    <property type="match status" value="1"/>
</dbReference>
<dbReference type="GO" id="GO:0019867">
    <property type="term" value="C:outer membrane"/>
    <property type="evidence" value="ECO:0007669"/>
    <property type="project" value="InterPro"/>
</dbReference>
<dbReference type="PANTHER" id="PTHR12338:SF5">
    <property type="entry name" value="ANTIGEN 43-RELATED"/>
    <property type="match status" value="1"/>
</dbReference>
<evidence type="ECO:0000313" key="2">
    <source>
        <dbReference type="EMBL" id="KRG48439.1"/>
    </source>
</evidence>
<dbReference type="InterPro" id="IPR050909">
    <property type="entry name" value="Bact_Autotransporter_VF"/>
</dbReference>
<dbReference type="Gene3D" id="2.160.20.20">
    <property type="match status" value="2"/>
</dbReference>
<dbReference type="InterPro" id="IPR005546">
    <property type="entry name" value="Autotransporte_beta"/>
</dbReference>
<accession>A0A0R0B3Y4</accession>
<dbReference type="InterPro" id="IPR036709">
    <property type="entry name" value="Autotransporte_beta_dom_sf"/>
</dbReference>
<evidence type="ECO:0000313" key="3">
    <source>
        <dbReference type="Proteomes" id="UP000051757"/>
    </source>
</evidence>
<gene>
    <name evidence="2" type="ORF">ARC23_16500</name>
</gene>
<dbReference type="InterPro" id="IPR012332">
    <property type="entry name" value="Autotransporter_pectin_lyase_C"/>
</dbReference>
<dbReference type="SMART" id="SM00869">
    <property type="entry name" value="Autotransporter"/>
    <property type="match status" value="1"/>
</dbReference>
<dbReference type="Gene3D" id="2.40.128.130">
    <property type="entry name" value="Autotransporter beta-domain"/>
    <property type="match status" value="1"/>
</dbReference>
<dbReference type="InterPro" id="IPR006315">
    <property type="entry name" value="OM_autotransptr_brl_dom"/>
</dbReference>
<dbReference type="CDD" id="cd01344">
    <property type="entry name" value="PL2_Passenger_AT"/>
    <property type="match status" value="1"/>
</dbReference>
<dbReference type="InterPro" id="IPR043990">
    <property type="entry name" value="AC_1"/>
</dbReference>
<dbReference type="Pfam" id="PF03797">
    <property type="entry name" value="Autotransporter"/>
    <property type="match status" value="1"/>
</dbReference>
<dbReference type="SUPFAM" id="SSF51126">
    <property type="entry name" value="Pectin lyase-like"/>
    <property type="match status" value="2"/>
</dbReference>
<sequence>MVATNGGSIVANDMDISSMGTTAVGLIANRSGTVVFNGGRISTSGLNSDGAVARNGGHLDIGRDANGVGTLIQLGGDNARGVSISSATARIDGATIEINGGRGTGVVGAAGVVTSQGGDALVTDTAIITSGLGADGLNVEGDSSMTVRDSSVLTTGDSAKGAVAYDGNGSLLLDNVSIRTEGAGARGVVSSGVSAGVSSSVTMHGGSITTTGAGSIGAQSAAGAVMQLSQLSIDATATGVQAIGAGRVDMSDVDILTHEGYAHAVEATGSGAVVTGSNIRATTLGQHAYGLRANEGGWVDVGNVIVDTNGVYAHGAVADTAGSNLTLASADITTQGEVAMGARAYGGGVVALTDVRLTTHGNGAYGLDAMGAGSQLRADNVLVETFGANSGGTTASAVVAEWGGQLDIHNSQVKTHGASAMGLLSQVAGDLGDTDTVLNAVGVQVLTVGDNAFGAMACSLIVGAGDACASPNYSGAAMEGANAFLNIDDSRIETNGIGSHGLYAYGPAGASIVANGSAVLTTGEGAHGVVAEFGADVQLNDSHVRAEGAGAVGALVIDSTLSMAGGTLSSSQDSAIRSDAGDISLSAGAQIIGGNGVFVEQIGNAGNRVQMSDRAIAMGDVVFGNGASTAATSLSLDDASVWIGKTNGVVDVLQVAGGSTWQMTGDSTVGQLSLNDGVIAFQAPSTNDFKTLTVTGDFVGNGGTLLMNTVLGDDHSATDKLHVLGDTSGQAYVAVNNVGGAGAQTLDGIQIVEVNGASNAEFNLSGRAVGGQYEYFLFKGGKADPNDGDWYLRSELPPIVQPDPCELDPSAPGCIDPIDPTDPPAPVLRPEIGAYLANQSVAVGMFQHAMHDRLGEPNLAERLKDDDKLGSVWARVTRNQVDYGVGEGQIDVSSDSSLLQIGSDIARWGQTSRGQVGFMAAAGQANSTATSALTGYAAKGKVDGVALGVYGNWFARPDEAVGTYVDAWLQAGRYKNSVHGDGLVEERYDAQTLTGSVEIGYAWKVFANEARAFYLEPQAQFIYTDYRSDDHMEANGTVVSAEQGGGLTTRVGLRAYGHAINMDGNRVQPFVTANWYHQSNINSVAFDGEALEGGTPKDRYELKVGAQLQLGSGWTGWGHLSGQSGKDSYRDIGGQVGLKYSW</sequence>
<evidence type="ECO:0000259" key="1">
    <source>
        <dbReference type="PROSITE" id="PS51208"/>
    </source>
</evidence>
<dbReference type="Pfam" id="PF18883">
    <property type="entry name" value="AC_1"/>
    <property type="match status" value="1"/>
</dbReference>
<comment type="caution">
    <text evidence="2">The sequence shown here is derived from an EMBL/GenBank/DDBJ whole genome shotgun (WGS) entry which is preliminary data.</text>
</comment>
<protein>
    <recommendedName>
        <fullName evidence="1">Autotransporter domain-containing protein</fullName>
    </recommendedName>
</protein>
<organism evidence="2 3">
    <name type="scientific">Stenotrophomonas beteli</name>
    <dbReference type="NCBI Taxonomy" id="3384461"/>
    <lineage>
        <taxon>Bacteria</taxon>
        <taxon>Pseudomonadati</taxon>
        <taxon>Pseudomonadota</taxon>
        <taxon>Gammaproteobacteria</taxon>
        <taxon>Lysobacterales</taxon>
        <taxon>Lysobacteraceae</taxon>
        <taxon>Stenotrophomonas</taxon>
        <taxon>Stenotrophomonas maltophilia group</taxon>
    </lineage>
</organism>
<dbReference type="PROSITE" id="PS51208">
    <property type="entry name" value="AUTOTRANSPORTER"/>
    <property type="match status" value="1"/>
</dbReference>
<dbReference type="NCBIfam" id="TIGR01414">
    <property type="entry name" value="autotrans_barl"/>
    <property type="match status" value="1"/>
</dbReference>
<dbReference type="Proteomes" id="UP000051757">
    <property type="component" value="Unassembled WGS sequence"/>
</dbReference>
<name>A0A0R0B3Y4_9GAMM</name>